<evidence type="ECO:0000256" key="7">
    <source>
        <dbReference type="ARBA" id="ARBA00022801"/>
    </source>
</evidence>
<keyword evidence="5" id="KW-0479">Metal-binding</keyword>
<keyword evidence="10" id="KW-1185">Reference proteome</keyword>
<reference evidence="10" key="1">
    <citation type="journal article" date="2014" name="Proc. Natl. Acad. Sci. U.S.A.">
        <title>Extensive sampling of basidiomycete genomes demonstrates inadequacy of the white-rot/brown-rot paradigm for wood decay fungi.</title>
        <authorList>
            <person name="Riley R."/>
            <person name="Salamov A.A."/>
            <person name="Brown D.W."/>
            <person name="Nagy L.G."/>
            <person name="Floudas D."/>
            <person name="Held B.W."/>
            <person name="Levasseur A."/>
            <person name="Lombard V."/>
            <person name="Morin E."/>
            <person name="Otillar R."/>
            <person name="Lindquist E.A."/>
            <person name="Sun H."/>
            <person name="LaButti K.M."/>
            <person name="Schmutz J."/>
            <person name="Jabbour D."/>
            <person name="Luo H."/>
            <person name="Baker S.E."/>
            <person name="Pisabarro A.G."/>
            <person name="Walton J.D."/>
            <person name="Blanchette R.A."/>
            <person name="Henrissat B."/>
            <person name="Martin F."/>
            <person name="Cullen D."/>
            <person name="Hibbett D.S."/>
            <person name="Grigoriev I.V."/>
        </authorList>
    </citation>
    <scope>NUCLEOTIDE SEQUENCE [LARGE SCALE GENOMIC DNA]</scope>
    <source>
        <strain evidence="10">CBS 339.88</strain>
    </source>
</reference>
<sequence length="230" mass="26197">MGKSTFVDRKFTFCPSFDGVPLKDLFVQCPDCTRFFTACCGHRDQYLPEDGPNLCHHTRLAFTDGACSNNGRYGAQSGLGVTIGHDDDYCWSIPVDDTVDFGGARTNQRAELLAAIEGLKKLNEPRDMEEHFALVNDRMDDDDDDMERFCYVVATDSEYVVKGITEWFPSWRNRGWRTSEGKKPANLDLFLQLDDLTSGLEQDRILVGFLHIRREFNQKADDLAKRAVYN</sequence>
<name>A0A067TJX7_GALM3</name>
<dbReference type="GO" id="GO:0043137">
    <property type="term" value="P:DNA replication, removal of RNA primer"/>
    <property type="evidence" value="ECO:0007669"/>
    <property type="project" value="TreeGrafter"/>
</dbReference>
<organism evidence="9 10">
    <name type="scientific">Galerina marginata (strain CBS 339.88)</name>
    <dbReference type="NCBI Taxonomy" id="685588"/>
    <lineage>
        <taxon>Eukaryota</taxon>
        <taxon>Fungi</taxon>
        <taxon>Dikarya</taxon>
        <taxon>Basidiomycota</taxon>
        <taxon>Agaricomycotina</taxon>
        <taxon>Agaricomycetes</taxon>
        <taxon>Agaricomycetidae</taxon>
        <taxon>Agaricales</taxon>
        <taxon>Agaricineae</taxon>
        <taxon>Strophariaceae</taxon>
        <taxon>Galerina</taxon>
    </lineage>
</organism>
<evidence type="ECO:0000256" key="3">
    <source>
        <dbReference type="ARBA" id="ARBA00012180"/>
    </source>
</evidence>
<evidence type="ECO:0000256" key="2">
    <source>
        <dbReference type="ARBA" id="ARBA00005300"/>
    </source>
</evidence>
<evidence type="ECO:0000256" key="4">
    <source>
        <dbReference type="ARBA" id="ARBA00022722"/>
    </source>
</evidence>
<dbReference type="GO" id="GO:0004523">
    <property type="term" value="F:RNA-DNA hybrid ribonuclease activity"/>
    <property type="evidence" value="ECO:0007669"/>
    <property type="project" value="UniProtKB-EC"/>
</dbReference>
<dbReference type="SUPFAM" id="SSF53098">
    <property type="entry name" value="Ribonuclease H-like"/>
    <property type="match status" value="1"/>
</dbReference>
<evidence type="ECO:0000313" key="10">
    <source>
        <dbReference type="Proteomes" id="UP000027222"/>
    </source>
</evidence>
<dbReference type="Gene3D" id="3.30.420.10">
    <property type="entry name" value="Ribonuclease H-like superfamily/Ribonuclease H"/>
    <property type="match status" value="1"/>
</dbReference>
<proteinExistence type="inferred from homology"/>
<dbReference type="InterPro" id="IPR050092">
    <property type="entry name" value="RNase_H"/>
</dbReference>
<gene>
    <name evidence="9" type="ORF">GALMADRAFT_1231813</name>
</gene>
<evidence type="ECO:0000259" key="8">
    <source>
        <dbReference type="PROSITE" id="PS50879"/>
    </source>
</evidence>
<protein>
    <recommendedName>
        <fullName evidence="3">ribonuclease H</fullName>
        <ecNumber evidence="3">3.1.26.4</ecNumber>
    </recommendedName>
</protein>
<feature type="domain" description="RNase H type-1" evidence="8">
    <location>
        <begin position="55"/>
        <end position="229"/>
    </location>
</feature>
<dbReference type="GO" id="GO:0046872">
    <property type="term" value="F:metal ion binding"/>
    <property type="evidence" value="ECO:0007669"/>
    <property type="project" value="UniProtKB-KW"/>
</dbReference>
<dbReference type="EMBL" id="KL142373">
    <property type="protein sequence ID" value="KDR79283.1"/>
    <property type="molecule type" value="Genomic_DNA"/>
</dbReference>
<comment type="catalytic activity">
    <reaction evidence="1">
        <text>Endonucleolytic cleavage to 5'-phosphomonoester.</text>
        <dbReference type="EC" id="3.1.26.4"/>
    </reaction>
</comment>
<dbReference type="InterPro" id="IPR036397">
    <property type="entry name" value="RNaseH_sf"/>
</dbReference>
<keyword evidence="4" id="KW-0540">Nuclease</keyword>
<dbReference type="Pfam" id="PF00075">
    <property type="entry name" value="RNase_H"/>
    <property type="match status" value="1"/>
</dbReference>
<dbReference type="InterPro" id="IPR002156">
    <property type="entry name" value="RNaseH_domain"/>
</dbReference>
<dbReference type="PANTHER" id="PTHR10642">
    <property type="entry name" value="RIBONUCLEASE H1"/>
    <property type="match status" value="1"/>
</dbReference>
<dbReference type="PROSITE" id="PS50879">
    <property type="entry name" value="RNASE_H_1"/>
    <property type="match status" value="1"/>
</dbReference>
<evidence type="ECO:0000256" key="1">
    <source>
        <dbReference type="ARBA" id="ARBA00000077"/>
    </source>
</evidence>
<dbReference type="PANTHER" id="PTHR10642:SF26">
    <property type="entry name" value="RIBONUCLEASE H1"/>
    <property type="match status" value="1"/>
</dbReference>
<dbReference type="AlphaFoldDB" id="A0A067TJX7"/>
<comment type="similarity">
    <text evidence="2">Belongs to the RNase H family.</text>
</comment>
<evidence type="ECO:0000313" key="9">
    <source>
        <dbReference type="EMBL" id="KDR79283.1"/>
    </source>
</evidence>
<dbReference type="Proteomes" id="UP000027222">
    <property type="component" value="Unassembled WGS sequence"/>
</dbReference>
<keyword evidence="7" id="KW-0378">Hydrolase</keyword>
<keyword evidence="6" id="KW-0255">Endonuclease</keyword>
<dbReference type="CDD" id="cd13934">
    <property type="entry name" value="RNase_H_Dikarya_like"/>
    <property type="match status" value="1"/>
</dbReference>
<evidence type="ECO:0000256" key="5">
    <source>
        <dbReference type="ARBA" id="ARBA00022723"/>
    </source>
</evidence>
<dbReference type="InterPro" id="IPR012337">
    <property type="entry name" value="RNaseH-like_sf"/>
</dbReference>
<dbReference type="GO" id="GO:0003676">
    <property type="term" value="F:nucleic acid binding"/>
    <property type="evidence" value="ECO:0007669"/>
    <property type="project" value="InterPro"/>
</dbReference>
<dbReference type="OrthoDB" id="407198at2759"/>
<evidence type="ECO:0000256" key="6">
    <source>
        <dbReference type="ARBA" id="ARBA00022759"/>
    </source>
</evidence>
<dbReference type="HOGENOM" id="CLU_030894_4_0_1"/>
<dbReference type="STRING" id="685588.A0A067TJX7"/>
<accession>A0A067TJX7</accession>
<dbReference type="EC" id="3.1.26.4" evidence="3"/>